<dbReference type="GO" id="GO:0043856">
    <property type="term" value="F:anti-sigma factor antagonist activity"/>
    <property type="evidence" value="ECO:0007669"/>
    <property type="project" value="InterPro"/>
</dbReference>
<evidence type="ECO:0000259" key="3">
    <source>
        <dbReference type="PROSITE" id="PS50801"/>
    </source>
</evidence>
<evidence type="ECO:0000256" key="2">
    <source>
        <dbReference type="RuleBase" id="RU003749"/>
    </source>
</evidence>
<dbReference type="PANTHER" id="PTHR33495:SF2">
    <property type="entry name" value="ANTI-SIGMA FACTOR ANTAGONIST TM_1081-RELATED"/>
    <property type="match status" value="1"/>
</dbReference>
<dbReference type="RefSeq" id="WP_149677645.1">
    <property type="nucleotide sequence ID" value="NZ_DAONMB010000006.1"/>
</dbReference>
<proteinExistence type="inferred from homology"/>
<feature type="domain" description="STAS" evidence="3">
    <location>
        <begin position="15"/>
        <end position="105"/>
    </location>
</feature>
<evidence type="ECO:0000313" key="5">
    <source>
        <dbReference type="Proteomes" id="UP000324781"/>
    </source>
</evidence>
<accession>A0A1M6BSQ9</accession>
<evidence type="ECO:0000256" key="1">
    <source>
        <dbReference type="ARBA" id="ARBA00009013"/>
    </source>
</evidence>
<dbReference type="CDD" id="cd07043">
    <property type="entry name" value="STAS_anti-anti-sigma_factors"/>
    <property type="match status" value="1"/>
</dbReference>
<evidence type="ECO:0000313" key="4">
    <source>
        <dbReference type="EMBL" id="SHI51518.1"/>
    </source>
</evidence>
<dbReference type="Gene3D" id="3.30.750.24">
    <property type="entry name" value="STAS domain"/>
    <property type="match status" value="1"/>
</dbReference>
<protein>
    <recommendedName>
        <fullName evidence="2">Anti-sigma factor antagonist</fullName>
    </recommendedName>
</protein>
<sequence length="105" mass="11787">MFELVLGNSGGNEKLVFLRGEIDIYSAPDFRENLFQAIGDCKEDIVLDCSELSYIDSMGLGIMVAALKRAKQNDSNVRIRNPKPNVKKLFKITGLDKVFIMEDSK</sequence>
<comment type="similarity">
    <text evidence="1 2">Belongs to the anti-sigma-factor antagonist family.</text>
</comment>
<dbReference type="EMBL" id="FQZP01000003">
    <property type="protein sequence ID" value="SHI51518.1"/>
    <property type="molecule type" value="Genomic_DNA"/>
</dbReference>
<dbReference type="Proteomes" id="UP000324781">
    <property type="component" value="Unassembled WGS sequence"/>
</dbReference>
<gene>
    <name evidence="4" type="ORF">SAMN05444373_1003103</name>
</gene>
<dbReference type="InterPro" id="IPR002645">
    <property type="entry name" value="STAS_dom"/>
</dbReference>
<dbReference type="InterPro" id="IPR036513">
    <property type="entry name" value="STAS_dom_sf"/>
</dbReference>
<organism evidence="4 5">
    <name type="scientific">Thermoclostridium caenicola</name>
    <dbReference type="NCBI Taxonomy" id="659425"/>
    <lineage>
        <taxon>Bacteria</taxon>
        <taxon>Bacillati</taxon>
        <taxon>Bacillota</taxon>
        <taxon>Clostridia</taxon>
        <taxon>Eubacteriales</taxon>
        <taxon>Oscillospiraceae</taxon>
        <taxon>Thermoclostridium</taxon>
    </lineage>
</organism>
<keyword evidence="5" id="KW-1185">Reference proteome</keyword>
<dbReference type="Pfam" id="PF01740">
    <property type="entry name" value="STAS"/>
    <property type="match status" value="1"/>
</dbReference>
<dbReference type="InterPro" id="IPR003658">
    <property type="entry name" value="Anti-sigma_ant"/>
</dbReference>
<dbReference type="OrthoDB" id="9793697at2"/>
<dbReference type="NCBIfam" id="TIGR00377">
    <property type="entry name" value="ant_ant_sig"/>
    <property type="match status" value="1"/>
</dbReference>
<dbReference type="PROSITE" id="PS50801">
    <property type="entry name" value="STAS"/>
    <property type="match status" value="1"/>
</dbReference>
<name>A0A1M6BSQ9_9FIRM</name>
<dbReference type="PANTHER" id="PTHR33495">
    <property type="entry name" value="ANTI-SIGMA FACTOR ANTAGONIST TM_1081-RELATED-RELATED"/>
    <property type="match status" value="1"/>
</dbReference>
<dbReference type="SUPFAM" id="SSF52091">
    <property type="entry name" value="SpoIIaa-like"/>
    <property type="match status" value="1"/>
</dbReference>
<reference evidence="4 5" key="1">
    <citation type="submission" date="2016-11" db="EMBL/GenBank/DDBJ databases">
        <authorList>
            <person name="Varghese N."/>
            <person name="Submissions S."/>
        </authorList>
    </citation>
    <scope>NUCLEOTIDE SEQUENCE [LARGE SCALE GENOMIC DNA]</scope>
    <source>
        <strain evidence="4 5">DSM 19027</strain>
    </source>
</reference>
<dbReference type="AlphaFoldDB" id="A0A1M6BSQ9"/>